<evidence type="ECO:0000313" key="4">
    <source>
        <dbReference type="EMBL" id="RZC72873.1"/>
    </source>
</evidence>
<dbReference type="SMART" id="SM00499">
    <property type="entry name" value="AAI"/>
    <property type="match status" value="1"/>
</dbReference>
<dbReference type="Gramene" id="RZC72873">
    <property type="protein sequence ID" value="RZC72873"/>
    <property type="gene ID" value="C5167_048357"/>
</dbReference>
<proteinExistence type="predicted"/>
<dbReference type="PANTHER" id="PTHR31731">
    <property type="match status" value="1"/>
</dbReference>
<feature type="signal peptide" evidence="2">
    <location>
        <begin position="1"/>
        <end position="26"/>
    </location>
</feature>
<dbReference type="CDD" id="cd01958">
    <property type="entry name" value="HPS_like"/>
    <property type="match status" value="1"/>
</dbReference>
<feature type="region of interest" description="Disordered" evidence="1">
    <location>
        <begin position="40"/>
        <end position="96"/>
    </location>
</feature>
<dbReference type="Gene3D" id="1.10.110.10">
    <property type="entry name" value="Plant lipid-transfer and hydrophobic proteins"/>
    <property type="match status" value="1"/>
</dbReference>
<accession>A0A4Y7KHQ6</accession>
<dbReference type="InterPro" id="IPR051636">
    <property type="entry name" value="Plant_LTP/defense-related"/>
</dbReference>
<evidence type="ECO:0000313" key="5">
    <source>
        <dbReference type="Proteomes" id="UP000316621"/>
    </source>
</evidence>
<gene>
    <name evidence="4" type="ORF">C5167_048357</name>
</gene>
<evidence type="ECO:0000256" key="2">
    <source>
        <dbReference type="SAM" id="SignalP"/>
    </source>
</evidence>
<dbReference type="InterPro" id="IPR016140">
    <property type="entry name" value="Bifunc_inhib/LTP/seed_store"/>
</dbReference>
<name>A0A4Y7KHQ6_PAPSO</name>
<feature type="chain" id="PRO_5021290538" description="Bifunctional inhibitor/plant lipid transfer protein/seed storage helical domain-containing protein" evidence="2">
    <location>
        <begin position="27"/>
        <end position="235"/>
    </location>
</feature>
<feature type="domain" description="Bifunctional inhibitor/plant lipid transfer protein/seed storage helical" evidence="3">
    <location>
        <begin position="151"/>
        <end position="232"/>
    </location>
</feature>
<organism evidence="4 5">
    <name type="scientific">Papaver somniferum</name>
    <name type="common">Opium poppy</name>
    <dbReference type="NCBI Taxonomy" id="3469"/>
    <lineage>
        <taxon>Eukaryota</taxon>
        <taxon>Viridiplantae</taxon>
        <taxon>Streptophyta</taxon>
        <taxon>Embryophyta</taxon>
        <taxon>Tracheophyta</taxon>
        <taxon>Spermatophyta</taxon>
        <taxon>Magnoliopsida</taxon>
        <taxon>Ranunculales</taxon>
        <taxon>Papaveraceae</taxon>
        <taxon>Papaveroideae</taxon>
        <taxon>Papaver</taxon>
    </lineage>
</organism>
<protein>
    <recommendedName>
        <fullName evidence="3">Bifunctional inhibitor/plant lipid transfer protein/seed storage helical domain-containing protein</fullName>
    </recommendedName>
</protein>
<feature type="compositionally biased region" description="Low complexity" evidence="1">
    <location>
        <begin position="86"/>
        <end position="96"/>
    </location>
</feature>
<dbReference type="SUPFAM" id="SSF47699">
    <property type="entry name" value="Bifunctional inhibitor/lipid-transfer protein/seed storage 2S albumin"/>
    <property type="match status" value="1"/>
</dbReference>
<sequence>MSTLRVTAVFYIFILLSLLALPPIYACGYCNPPYQARPTPPIPTHPPGRGGNPPRFSPPSTNPPVFGRPPTVRNPPVTLPPPASTYPPYSGGSPPSGGLLPPIGGGGGLLPPIGGGGGLLPPIGGGGGLLPPIGGGGGLPGLSPPSTSPSCPINALKLGLCVDVLGGLVHVGLGDPVENACCPVIAGLLELEAAVCLCTSIRLKLLNLNIFIPLALQVLVTCGKNPPPGFVCPPL</sequence>
<reference evidence="4 5" key="1">
    <citation type="journal article" date="2018" name="Science">
        <title>The opium poppy genome and morphinan production.</title>
        <authorList>
            <person name="Guo L."/>
            <person name="Winzer T."/>
            <person name="Yang X."/>
            <person name="Li Y."/>
            <person name="Ning Z."/>
            <person name="He Z."/>
            <person name="Teodor R."/>
            <person name="Lu Y."/>
            <person name="Bowser T.A."/>
            <person name="Graham I.A."/>
            <person name="Ye K."/>
        </authorList>
    </citation>
    <scope>NUCLEOTIDE SEQUENCE [LARGE SCALE GENOMIC DNA]</scope>
    <source>
        <strain evidence="5">cv. HN1</strain>
        <tissue evidence="4">Leaves</tissue>
    </source>
</reference>
<dbReference type="OMA" id="ACTPCTQ"/>
<dbReference type="Pfam" id="PF14547">
    <property type="entry name" value="Hydrophob_seed"/>
    <property type="match status" value="1"/>
</dbReference>
<evidence type="ECO:0000259" key="3">
    <source>
        <dbReference type="SMART" id="SM00499"/>
    </source>
</evidence>
<evidence type="ECO:0000256" key="1">
    <source>
        <dbReference type="SAM" id="MobiDB-lite"/>
    </source>
</evidence>
<dbReference type="EMBL" id="CM010722">
    <property type="protein sequence ID" value="RZC72873.1"/>
    <property type="molecule type" value="Genomic_DNA"/>
</dbReference>
<keyword evidence="2" id="KW-0732">Signal</keyword>
<dbReference type="InterPro" id="IPR027923">
    <property type="entry name" value="Hydrophob_seed_dom"/>
</dbReference>
<keyword evidence="5" id="KW-1185">Reference proteome</keyword>
<dbReference type="InterPro" id="IPR036312">
    <property type="entry name" value="Bifun_inhib/LTP/seed_sf"/>
</dbReference>
<dbReference type="AlphaFoldDB" id="A0A4Y7KHQ6"/>
<dbReference type="Proteomes" id="UP000316621">
    <property type="component" value="Chromosome 8"/>
</dbReference>